<evidence type="ECO:0000256" key="4">
    <source>
        <dbReference type="SAM" id="MobiDB-lite"/>
    </source>
</evidence>
<dbReference type="Pfam" id="PF00005">
    <property type="entry name" value="ABC_tran"/>
    <property type="match status" value="2"/>
</dbReference>
<keyword evidence="7" id="KW-1185">Reference proteome</keyword>
<organism evidence="6 7">
    <name type="scientific">Hyphomonas johnsonii MHS-2</name>
    <dbReference type="NCBI Taxonomy" id="1280950"/>
    <lineage>
        <taxon>Bacteria</taxon>
        <taxon>Pseudomonadati</taxon>
        <taxon>Pseudomonadota</taxon>
        <taxon>Alphaproteobacteria</taxon>
        <taxon>Hyphomonadales</taxon>
        <taxon>Hyphomonadaceae</taxon>
        <taxon>Hyphomonas</taxon>
    </lineage>
</organism>
<gene>
    <name evidence="6" type="ORF">HJO_07137</name>
</gene>
<name>A0A059FPX0_9PROT</name>
<dbReference type="EMBL" id="ARYK01000003">
    <property type="protein sequence ID" value="KCZ92709.1"/>
    <property type="molecule type" value="Genomic_DNA"/>
</dbReference>
<proteinExistence type="predicted"/>
<accession>A0A059FPX0</accession>
<keyword evidence="1" id="KW-0677">Repeat</keyword>
<evidence type="ECO:0000259" key="5">
    <source>
        <dbReference type="PROSITE" id="PS50893"/>
    </source>
</evidence>
<dbReference type="InterPro" id="IPR003439">
    <property type="entry name" value="ABC_transporter-like_ATP-bd"/>
</dbReference>
<dbReference type="Proteomes" id="UP000025171">
    <property type="component" value="Unassembled WGS sequence"/>
</dbReference>
<dbReference type="eggNOG" id="COG0488">
    <property type="taxonomic scope" value="Bacteria"/>
</dbReference>
<evidence type="ECO:0000313" key="7">
    <source>
        <dbReference type="Proteomes" id="UP000025171"/>
    </source>
</evidence>
<dbReference type="RefSeq" id="WP_035615557.1">
    <property type="nucleotide sequence ID" value="NZ_ARYK01000003.1"/>
</dbReference>
<evidence type="ECO:0000313" key="6">
    <source>
        <dbReference type="EMBL" id="KCZ92709.1"/>
    </source>
</evidence>
<dbReference type="InterPro" id="IPR050611">
    <property type="entry name" value="ABCF"/>
</dbReference>
<dbReference type="OrthoDB" id="7623913at2"/>
<evidence type="ECO:0000256" key="1">
    <source>
        <dbReference type="ARBA" id="ARBA00022737"/>
    </source>
</evidence>
<dbReference type="PANTHER" id="PTHR19211:SF6">
    <property type="entry name" value="BLL7188 PROTEIN"/>
    <property type="match status" value="1"/>
</dbReference>
<dbReference type="PROSITE" id="PS50893">
    <property type="entry name" value="ABC_TRANSPORTER_2"/>
    <property type="match status" value="2"/>
</dbReference>
<dbReference type="PROSITE" id="PS00211">
    <property type="entry name" value="ABC_TRANSPORTER_1"/>
    <property type="match status" value="1"/>
</dbReference>
<keyword evidence="3 6" id="KW-0067">ATP-binding</keyword>
<dbReference type="Gene3D" id="3.40.50.300">
    <property type="entry name" value="P-loop containing nucleotide triphosphate hydrolases"/>
    <property type="match status" value="2"/>
</dbReference>
<dbReference type="PANTHER" id="PTHR19211">
    <property type="entry name" value="ATP-BINDING TRANSPORT PROTEIN-RELATED"/>
    <property type="match status" value="1"/>
</dbReference>
<feature type="domain" description="ABC transporter" evidence="5">
    <location>
        <begin position="336"/>
        <end position="524"/>
    </location>
</feature>
<keyword evidence="2" id="KW-0547">Nucleotide-binding</keyword>
<dbReference type="InterPro" id="IPR017871">
    <property type="entry name" value="ABC_transporter-like_CS"/>
</dbReference>
<protein>
    <submittedName>
        <fullName evidence="6">ABC transporter ATP-binding protein</fullName>
    </submittedName>
</protein>
<dbReference type="STRING" id="1280950.HJO_07137"/>
<evidence type="ECO:0000256" key="3">
    <source>
        <dbReference type="ARBA" id="ARBA00022840"/>
    </source>
</evidence>
<feature type="region of interest" description="Disordered" evidence="4">
    <location>
        <begin position="236"/>
        <end position="273"/>
    </location>
</feature>
<feature type="domain" description="ABC transporter" evidence="5">
    <location>
        <begin position="5"/>
        <end position="234"/>
    </location>
</feature>
<comment type="caution">
    <text evidence="6">The sequence shown here is derived from an EMBL/GenBank/DDBJ whole genome shotgun (WGS) entry which is preliminary data.</text>
</comment>
<dbReference type="SUPFAM" id="SSF52540">
    <property type="entry name" value="P-loop containing nucleoside triphosphate hydrolases"/>
    <property type="match status" value="2"/>
</dbReference>
<dbReference type="InterPro" id="IPR027417">
    <property type="entry name" value="P-loop_NTPase"/>
</dbReference>
<reference evidence="6 7" key="1">
    <citation type="journal article" date="2014" name="Antonie Van Leeuwenhoek">
        <title>Hyphomonas beringensis sp. nov. and Hyphomonas chukchiensis sp. nov., isolated from surface seawater of the Bering Sea and Chukchi Sea.</title>
        <authorList>
            <person name="Li C."/>
            <person name="Lai Q."/>
            <person name="Li G."/>
            <person name="Dong C."/>
            <person name="Wang J."/>
            <person name="Liao Y."/>
            <person name="Shao Z."/>
        </authorList>
    </citation>
    <scope>NUCLEOTIDE SEQUENCE [LARGE SCALE GENOMIC DNA]</scope>
    <source>
        <strain evidence="6 7">MHS-2</strain>
    </source>
</reference>
<dbReference type="GO" id="GO:0016887">
    <property type="term" value="F:ATP hydrolysis activity"/>
    <property type="evidence" value="ECO:0007669"/>
    <property type="project" value="InterPro"/>
</dbReference>
<dbReference type="InterPro" id="IPR003593">
    <property type="entry name" value="AAA+_ATPase"/>
</dbReference>
<sequence length="524" mass="55169">MTAFVTLTSISLSTPDARPLFDGLTLAIGREVIGLVGRNGSGKSSLLDVIAGDAMPVAGTVHRGGTVGRLEQLPDETLSVAEALGVAEGLARLERLAAGQGSVADAGAADWTLEARLAAALAGTGLPGMDLARRLATLSGGERTRVTLARLLLAAPDVLLLDEPTNNLDADGRAAIAGLLATWTGGAVVASHDRALLEQVDRIVELSPVGVTVFGGGWSEFRAAREAARDRAEAELDRAGSELKRTEREAQVAREKQDRRDKGGRATRAKGGAPKMLLDARKQRAETTRARGSDVAERLTGAGRAAYEAARERVEVEVPLHVDLPVTGLAASRDLLALRGVVMARGGRRLFAPLNLDVRGPERIAIRGANGSGKTTLLRLIMGEAEADAGEVRRLTDRMAMLDQHVSLLAPEESVLENLRRLNPELTENAGRAALARFAFRNTAALQPAGTLSGGERLRAGMACVFARAEPPYLLLLDEPTNHLDLAAVELLEAALSGFDGALIVVSHDADFLTAIGVTRDVCL</sequence>
<dbReference type="SMART" id="SM00382">
    <property type="entry name" value="AAA"/>
    <property type="match status" value="2"/>
</dbReference>
<dbReference type="PATRIC" id="fig|1280950.3.peg.1429"/>
<dbReference type="GO" id="GO:0005524">
    <property type="term" value="F:ATP binding"/>
    <property type="evidence" value="ECO:0007669"/>
    <property type="project" value="UniProtKB-KW"/>
</dbReference>
<dbReference type="FunFam" id="3.40.50.300:FF:001320">
    <property type="entry name" value="Heme ABC transporter ATP-binding protein"/>
    <property type="match status" value="1"/>
</dbReference>
<feature type="compositionally biased region" description="Basic and acidic residues" evidence="4">
    <location>
        <begin position="236"/>
        <end position="264"/>
    </location>
</feature>
<evidence type="ECO:0000256" key="2">
    <source>
        <dbReference type="ARBA" id="ARBA00022741"/>
    </source>
</evidence>
<dbReference type="AlphaFoldDB" id="A0A059FPX0"/>
<dbReference type="CDD" id="cd03221">
    <property type="entry name" value="ABCF_EF-3"/>
    <property type="match status" value="2"/>
</dbReference>